<organism evidence="1 2">
    <name type="scientific">Rubripirellula tenax</name>
    <dbReference type="NCBI Taxonomy" id="2528015"/>
    <lineage>
        <taxon>Bacteria</taxon>
        <taxon>Pseudomonadati</taxon>
        <taxon>Planctomycetota</taxon>
        <taxon>Planctomycetia</taxon>
        <taxon>Pirellulales</taxon>
        <taxon>Pirellulaceae</taxon>
        <taxon>Rubripirellula</taxon>
    </lineage>
</organism>
<dbReference type="SUPFAM" id="SSF158682">
    <property type="entry name" value="TerB-like"/>
    <property type="match status" value="1"/>
</dbReference>
<evidence type="ECO:0008006" key="3">
    <source>
        <dbReference type="Google" id="ProtNLM"/>
    </source>
</evidence>
<gene>
    <name evidence="1" type="ORF">Poly51_55430</name>
</gene>
<comment type="caution">
    <text evidence="1">The sequence shown here is derived from an EMBL/GenBank/DDBJ whole genome shotgun (WGS) entry which is preliminary data.</text>
</comment>
<keyword evidence="2" id="KW-1185">Reference proteome</keyword>
<name>A0A5C6EB88_9BACT</name>
<protein>
    <recommendedName>
        <fullName evidence="3">Tellurite resistance protein TerB</fullName>
    </recommendedName>
</protein>
<dbReference type="InterPro" id="IPR029024">
    <property type="entry name" value="TerB-like"/>
</dbReference>
<sequence length="273" mass="31264">MAPWRHDLNNSSRILSPLLCANSHAQVNFSRDVSPNNSRICMFPWHAKANATMARVLQLDLLTKRLFRLSECATFRERLVFEQDEIHRRGKALEDEFFYQVDQRLGMELRSRMEREDAIERLKAATGFEESTILEHLVDAGFKPSSITALALVPMVFVAWADGKVDSAEQQAILSDALHLQVRQPDARALLKTWLKNPPGDELWSHWAEYSLAVFHVLPLERRETLRDQIVRSCNVVAEASGGHFGRGKTSAKEKVMLERIEKQLRQCSVSER</sequence>
<proteinExistence type="predicted"/>
<evidence type="ECO:0000313" key="1">
    <source>
        <dbReference type="EMBL" id="TWU46148.1"/>
    </source>
</evidence>
<dbReference type="Proteomes" id="UP000318288">
    <property type="component" value="Unassembled WGS sequence"/>
</dbReference>
<accession>A0A5C6EB88</accession>
<dbReference type="CDD" id="cd07177">
    <property type="entry name" value="terB_like"/>
    <property type="match status" value="1"/>
</dbReference>
<evidence type="ECO:0000313" key="2">
    <source>
        <dbReference type="Proteomes" id="UP000318288"/>
    </source>
</evidence>
<dbReference type="AlphaFoldDB" id="A0A5C6EB88"/>
<dbReference type="EMBL" id="SJPW01000008">
    <property type="protein sequence ID" value="TWU46148.1"/>
    <property type="molecule type" value="Genomic_DNA"/>
</dbReference>
<reference evidence="1 2" key="1">
    <citation type="submission" date="2019-02" db="EMBL/GenBank/DDBJ databases">
        <title>Deep-cultivation of Planctomycetes and their phenomic and genomic characterization uncovers novel biology.</title>
        <authorList>
            <person name="Wiegand S."/>
            <person name="Jogler M."/>
            <person name="Boedeker C."/>
            <person name="Pinto D."/>
            <person name="Vollmers J."/>
            <person name="Rivas-Marin E."/>
            <person name="Kohn T."/>
            <person name="Peeters S.H."/>
            <person name="Heuer A."/>
            <person name="Rast P."/>
            <person name="Oberbeckmann S."/>
            <person name="Bunk B."/>
            <person name="Jeske O."/>
            <person name="Meyerdierks A."/>
            <person name="Storesund J.E."/>
            <person name="Kallscheuer N."/>
            <person name="Luecker S."/>
            <person name="Lage O.M."/>
            <person name="Pohl T."/>
            <person name="Merkel B.J."/>
            <person name="Hornburger P."/>
            <person name="Mueller R.-W."/>
            <person name="Bruemmer F."/>
            <person name="Labrenz M."/>
            <person name="Spormann A.M."/>
            <person name="Op Den Camp H."/>
            <person name="Overmann J."/>
            <person name="Amann R."/>
            <person name="Jetten M.S.M."/>
            <person name="Mascher T."/>
            <person name="Medema M.H."/>
            <person name="Devos D.P."/>
            <person name="Kaster A.-K."/>
            <person name="Ovreas L."/>
            <person name="Rohde M."/>
            <person name="Galperin M.Y."/>
            <person name="Jogler C."/>
        </authorList>
    </citation>
    <scope>NUCLEOTIDE SEQUENCE [LARGE SCALE GENOMIC DNA]</scope>
    <source>
        <strain evidence="1 2">Poly51</strain>
    </source>
</reference>